<dbReference type="SUPFAM" id="SSF53383">
    <property type="entry name" value="PLP-dependent transferases"/>
    <property type="match status" value="1"/>
</dbReference>
<dbReference type="InterPro" id="IPR015424">
    <property type="entry name" value="PyrdxlP-dep_Trfase"/>
</dbReference>
<dbReference type="PROSITE" id="PS00868">
    <property type="entry name" value="CYS_MET_METAB_PP"/>
    <property type="match status" value="1"/>
</dbReference>
<dbReference type="InterPro" id="IPR006235">
    <property type="entry name" value="OAc-hSer/O-AcSer_sulfhydrylase"/>
</dbReference>
<organism evidence="7 8">
    <name type="scientific">Microbotryum saponariae</name>
    <dbReference type="NCBI Taxonomy" id="289078"/>
    <lineage>
        <taxon>Eukaryota</taxon>
        <taxon>Fungi</taxon>
        <taxon>Dikarya</taxon>
        <taxon>Basidiomycota</taxon>
        <taxon>Pucciniomycotina</taxon>
        <taxon>Microbotryomycetes</taxon>
        <taxon>Microbotryales</taxon>
        <taxon>Microbotryaceae</taxon>
        <taxon>Microbotryum</taxon>
    </lineage>
</organism>
<dbReference type="FunFam" id="3.40.640.10:FF:000035">
    <property type="entry name" value="O-succinylhomoserine sulfhydrylase"/>
    <property type="match status" value="1"/>
</dbReference>
<evidence type="ECO:0000313" key="7">
    <source>
        <dbReference type="EMBL" id="SCZ90557.1"/>
    </source>
</evidence>
<keyword evidence="4 5" id="KW-0663">Pyridoxal phosphate</keyword>
<evidence type="ECO:0000256" key="5">
    <source>
        <dbReference type="PIRSR" id="PIRSR001434-2"/>
    </source>
</evidence>
<feature type="modified residue" description="N6-(pyridoxal phosphate)lysine" evidence="5">
    <location>
        <position position="261"/>
    </location>
</feature>
<dbReference type="InterPro" id="IPR054542">
    <property type="entry name" value="Cys_met_metab_PP"/>
</dbReference>
<comment type="similarity">
    <text evidence="2 6">Belongs to the trans-sulfuration enzymes family.</text>
</comment>
<keyword evidence="8" id="KW-1185">Reference proteome</keyword>
<dbReference type="NCBIfam" id="TIGR01326">
    <property type="entry name" value="OAH_OAS_sulfhy"/>
    <property type="match status" value="1"/>
</dbReference>
<reference evidence="8" key="1">
    <citation type="submission" date="2016-10" db="EMBL/GenBank/DDBJ databases">
        <authorList>
            <person name="Jeantristanb JTB J.-T."/>
            <person name="Ricardo R."/>
        </authorList>
    </citation>
    <scope>NUCLEOTIDE SEQUENCE [LARGE SCALE GENOMIC DNA]</scope>
</reference>
<dbReference type="AlphaFoldDB" id="A0A2X0KDR5"/>
<dbReference type="GO" id="GO:0030170">
    <property type="term" value="F:pyridoxal phosphate binding"/>
    <property type="evidence" value="ECO:0007669"/>
    <property type="project" value="InterPro"/>
</dbReference>
<dbReference type="GO" id="GO:0005737">
    <property type="term" value="C:cytoplasm"/>
    <property type="evidence" value="ECO:0007669"/>
    <property type="project" value="TreeGrafter"/>
</dbReference>
<dbReference type="GO" id="GO:0004124">
    <property type="term" value="F:cysteine synthase activity"/>
    <property type="evidence" value="ECO:0007669"/>
    <property type="project" value="TreeGrafter"/>
</dbReference>
<evidence type="ECO:0000313" key="8">
    <source>
        <dbReference type="Proteomes" id="UP000249723"/>
    </source>
</evidence>
<dbReference type="InterPro" id="IPR000277">
    <property type="entry name" value="Cys/Met-Metab_PyrdxlP-dep_enz"/>
</dbReference>
<accession>A0A2X0KDR5</accession>
<dbReference type="PANTHER" id="PTHR43797">
    <property type="entry name" value="HOMOCYSTEINE/CYSTEINE SYNTHASE"/>
    <property type="match status" value="1"/>
</dbReference>
<sequence>MAAPGKCPVSYSFPVAQLRLATVWCLALYLARALRAWGLWGSVAVVDHASGAEAPAYRYETQALHAGHTPDAATNARAVPIYQTTSFVFNDSQHASNLFGLKAFGNIYSRIGNPTVDVFEQRIAALEGGVAAVAASSGQAAQTMAIIALAEAGDNFIASSYLYGGTYNQFKVLFKRLGIEVRFVKGDNAAEFEAAIDDKTKAIYIESIANPQYSVPDIPKFAEIAHKHKLPLIVDNTFGQGGWVARPIDHGADVVVESATKWIGGHGTTIGGVIIDSGKFDWAASGRFPSFTEPSPGYHGLKFSETFGNIAYAIRVRVEVLRDLGACLSPHSAFLLLQGIETLPLRAERHCQNALVLARHLEQHKDIAWVSYPGLVNHPSHEVAKRLLRKDHFGSVLSFGVKGAQEAETGSRVVDKLKLASNLANVGDAKTLVIHPASTTHAQLTAEEQVNSGVSPDLIRVSVGIEHIDDIIADFDQALTAALQ</sequence>
<proteinExistence type="inferred from homology"/>
<dbReference type="Gene3D" id="3.40.640.10">
    <property type="entry name" value="Type I PLP-dependent aspartate aminotransferase-like (Major domain)"/>
    <property type="match status" value="1"/>
</dbReference>
<evidence type="ECO:0000256" key="4">
    <source>
        <dbReference type="ARBA" id="ARBA00022898"/>
    </source>
</evidence>
<dbReference type="GO" id="GO:0071269">
    <property type="term" value="P:L-homocysteine biosynthetic process"/>
    <property type="evidence" value="ECO:0007669"/>
    <property type="project" value="TreeGrafter"/>
</dbReference>
<dbReference type="GO" id="GO:0019346">
    <property type="term" value="P:transsulfuration"/>
    <property type="evidence" value="ECO:0007669"/>
    <property type="project" value="InterPro"/>
</dbReference>
<dbReference type="PANTHER" id="PTHR43797:SF2">
    <property type="entry name" value="HOMOCYSTEINE_CYSTEINE SYNTHASE"/>
    <property type="match status" value="1"/>
</dbReference>
<dbReference type="PIRSF" id="PIRSF001434">
    <property type="entry name" value="CGS"/>
    <property type="match status" value="1"/>
</dbReference>
<evidence type="ECO:0000256" key="6">
    <source>
        <dbReference type="RuleBase" id="RU362118"/>
    </source>
</evidence>
<protein>
    <submittedName>
        <fullName evidence="7">BZ3500_MvSof-1268-A1-R1_Chr1-3g02064 protein</fullName>
    </submittedName>
</protein>
<dbReference type="GO" id="GO:0006535">
    <property type="term" value="P:cysteine biosynthetic process from serine"/>
    <property type="evidence" value="ECO:0007669"/>
    <property type="project" value="TreeGrafter"/>
</dbReference>
<gene>
    <name evidence="7" type="ORF">BZ3500_MVSOF-1268-A1-R1_CHR1-3G02064</name>
</gene>
<evidence type="ECO:0000256" key="1">
    <source>
        <dbReference type="ARBA" id="ARBA00001933"/>
    </source>
</evidence>
<dbReference type="InterPro" id="IPR015422">
    <property type="entry name" value="PyrdxlP-dep_Trfase_small"/>
</dbReference>
<evidence type="ECO:0000256" key="2">
    <source>
        <dbReference type="ARBA" id="ARBA00009077"/>
    </source>
</evidence>
<dbReference type="EMBL" id="FMWP01000014">
    <property type="protein sequence ID" value="SCZ90557.1"/>
    <property type="molecule type" value="Genomic_DNA"/>
</dbReference>
<dbReference type="Gene3D" id="3.90.1150.10">
    <property type="entry name" value="Aspartate Aminotransferase, domain 1"/>
    <property type="match status" value="1"/>
</dbReference>
<dbReference type="OrthoDB" id="3512640at2759"/>
<evidence type="ECO:0000256" key="3">
    <source>
        <dbReference type="ARBA" id="ARBA00022679"/>
    </source>
</evidence>
<dbReference type="Proteomes" id="UP000249723">
    <property type="component" value="Unassembled WGS sequence"/>
</dbReference>
<dbReference type="Pfam" id="PF01053">
    <property type="entry name" value="Cys_Met_Meta_PP"/>
    <property type="match status" value="1"/>
</dbReference>
<name>A0A2X0KDR5_9BASI</name>
<dbReference type="STRING" id="289078.A0A2X0KDR5"/>
<dbReference type="GO" id="GO:0003961">
    <property type="term" value="F:O-acetylhomoserine aminocarboxypropyltransferase activity"/>
    <property type="evidence" value="ECO:0007669"/>
    <property type="project" value="TreeGrafter"/>
</dbReference>
<keyword evidence="3" id="KW-0808">Transferase</keyword>
<comment type="cofactor">
    <cofactor evidence="1 6">
        <name>pyridoxal 5'-phosphate</name>
        <dbReference type="ChEBI" id="CHEBI:597326"/>
    </cofactor>
</comment>
<dbReference type="InterPro" id="IPR015421">
    <property type="entry name" value="PyrdxlP-dep_Trfase_major"/>
</dbReference>
<dbReference type="CDD" id="cd00614">
    <property type="entry name" value="CGS_like"/>
    <property type="match status" value="1"/>
</dbReference>